<evidence type="ECO:0008006" key="4">
    <source>
        <dbReference type="Google" id="ProtNLM"/>
    </source>
</evidence>
<evidence type="ECO:0000313" key="3">
    <source>
        <dbReference type="Proteomes" id="UP000000483"/>
    </source>
</evidence>
<name>F2NF99_DESAR</name>
<dbReference type="AlphaFoldDB" id="F2NF99"/>
<dbReference type="STRING" id="880072.Desac_0775"/>
<dbReference type="Proteomes" id="UP000000483">
    <property type="component" value="Chromosome"/>
</dbReference>
<accession>F2NF99</accession>
<proteinExistence type="predicted"/>
<organism evidence="2 3">
    <name type="scientific">Desulfobacca acetoxidans (strain ATCC 700848 / DSM 11109 / ASRB2)</name>
    <dbReference type="NCBI Taxonomy" id="880072"/>
    <lineage>
        <taxon>Bacteria</taxon>
        <taxon>Pseudomonadati</taxon>
        <taxon>Thermodesulfobacteriota</taxon>
        <taxon>Desulfobaccia</taxon>
        <taxon>Desulfobaccales</taxon>
        <taxon>Desulfobaccaceae</taxon>
        <taxon>Desulfobacca</taxon>
    </lineage>
</organism>
<dbReference type="EMBL" id="CP002629">
    <property type="protein sequence ID" value="AEB08654.1"/>
    <property type="molecule type" value="Genomic_DNA"/>
</dbReference>
<sequence length="283" mass="29642">MKKNLSIILILWIVALAAGTAQAFTFNDVNIWAGSGSNSAGLVIHWSAPEVYNNTSMPAPIADISVAWGYKFDGTANAETMMVALAAADPRLYLLAGGQPGLGMAILGIGYDLNNNGVFGLSDGSTTYTAADFANGILADQPYGDADTLLPTDPGDLYWGGWYGPNWELWHEQGGNGGFTSAPDRGSDLYWTGSFFSGSHGEWDFSGLGITSLSLEDGSWVGWSVAAGGLDMGDPMGEGTLAWMNHKQAPGEPLAAPVPITGAVWLLGSGLLRLIGICRRCAS</sequence>
<dbReference type="HOGENOM" id="CLU_1105737_0_0_7"/>
<feature type="chain" id="PRO_5003282561" description="PEP-CTERM sorting domain-containing protein" evidence="1">
    <location>
        <begin position="24"/>
        <end position="283"/>
    </location>
</feature>
<evidence type="ECO:0000313" key="2">
    <source>
        <dbReference type="EMBL" id="AEB08654.1"/>
    </source>
</evidence>
<gene>
    <name evidence="2" type="ordered locus">Desac_0775</name>
</gene>
<protein>
    <recommendedName>
        <fullName evidence="4">PEP-CTERM sorting domain-containing protein</fullName>
    </recommendedName>
</protein>
<dbReference type="eggNOG" id="ENOG50331ES">
    <property type="taxonomic scope" value="Bacteria"/>
</dbReference>
<feature type="signal peptide" evidence="1">
    <location>
        <begin position="1"/>
        <end position="23"/>
    </location>
</feature>
<keyword evidence="1" id="KW-0732">Signal</keyword>
<evidence type="ECO:0000256" key="1">
    <source>
        <dbReference type="SAM" id="SignalP"/>
    </source>
</evidence>
<keyword evidence="3" id="KW-1185">Reference proteome</keyword>
<dbReference type="KEGG" id="dao:Desac_0775"/>
<reference evidence="2 3" key="1">
    <citation type="journal article" date="2011" name="Stand. Genomic Sci.">
        <title>Complete genome sequence of the acetate-degrading sulfate reducer Desulfobacca acetoxidans type strain (ASRB2).</title>
        <authorList>
            <person name="Goker M."/>
            <person name="Teshima H."/>
            <person name="Lapidus A."/>
            <person name="Nolan M."/>
            <person name="Lucas S."/>
            <person name="Hammon N."/>
            <person name="Deshpande S."/>
            <person name="Cheng J.F."/>
            <person name="Tapia R."/>
            <person name="Han C."/>
            <person name="Goodwin L."/>
            <person name="Pitluck S."/>
            <person name="Huntemann M."/>
            <person name="Liolios K."/>
            <person name="Ivanova N."/>
            <person name="Pagani I."/>
            <person name="Mavromatis K."/>
            <person name="Ovchinikova G."/>
            <person name="Pati A."/>
            <person name="Chen A."/>
            <person name="Palaniappan K."/>
            <person name="Land M."/>
            <person name="Hauser L."/>
            <person name="Brambilla E.M."/>
            <person name="Rohde M."/>
            <person name="Spring S."/>
            <person name="Detter J.C."/>
            <person name="Woyke T."/>
            <person name="Bristow J."/>
            <person name="Eisen J.A."/>
            <person name="Markowitz V."/>
            <person name="Hugenholtz P."/>
            <person name="Kyrpides N.C."/>
            <person name="Klenk H.P."/>
        </authorList>
    </citation>
    <scope>NUCLEOTIDE SEQUENCE [LARGE SCALE GENOMIC DNA]</scope>
    <source>
        <strain evidence="3">ATCC 700848 / DSM 11109 / ASRB2</strain>
    </source>
</reference>
<reference evidence="3" key="2">
    <citation type="submission" date="2011-03" db="EMBL/GenBank/DDBJ databases">
        <title>The complete genome of Desulfobacca acetoxidans DSM 11109.</title>
        <authorList>
            <consortium name="US DOE Joint Genome Institute (JGI-PGF)"/>
            <person name="Lucas S."/>
            <person name="Copeland A."/>
            <person name="Lapidus A."/>
            <person name="Bruce D."/>
            <person name="Goodwin L."/>
            <person name="Pitluck S."/>
            <person name="Peters L."/>
            <person name="Kyrpides N."/>
            <person name="Mavromatis K."/>
            <person name="Ivanova N."/>
            <person name="Ovchinnikova G."/>
            <person name="Teshima H."/>
            <person name="Detter J.C."/>
            <person name="Han C."/>
            <person name="Land M."/>
            <person name="Hauser L."/>
            <person name="Markowitz V."/>
            <person name="Cheng J.-F."/>
            <person name="Hugenholtz P."/>
            <person name="Woyke T."/>
            <person name="Wu D."/>
            <person name="Spring S."/>
            <person name="Schueler E."/>
            <person name="Brambilla E."/>
            <person name="Klenk H.-P."/>
            <person name="Eisen J.A."/>
        </authorList>
    </citation>
    <scope>NUCLEOTIDE SEQUENCE [LARGE SCALE GENOMIC DNA]</scope>
    <source>
        <strain evidence="3">ATCC 700848 / DSM 11109 / ASRB2</strain>
    </source>
</reference>
<dbReference type="RefSeq" id="WP_013705767.1">
    <property type="nucleotide sequence ID" value="NC_015388.1"/>
</dbReference>